<dbReference type="Proteomes" id="UP001596380">
    <property type="component" value="Unassembled WGS sequence"/>
</dbReference>
<keyword evidence="4 6" id="KW-1133">Transmembrane helix</keyword>
<evidence type="ECO:0000256" key="3">
    <source>
        <dbReference type="ARBA" id="ARBA00022692"/>
    </source>
</evidence>
<gene>
    <name evidence="7" type="ORF">ACFQKB_07435</name>
</gene>
<evidence type="ECO:0000313" key="7">
    <source>
        <dbReference type="EMBL" id="MFC6879598.1"/>
    </source>
</evidence>
<sequence length="305" mass="32811">MGADEPLAVRAKAWVMLAKAQSTGSYALPVLVGLSWLPVARCSADGIVMTLLGAGGVFIATSVLDDVQGRRDGSDAANYRQPGYQRSLANKPLLSDVIMLRRAWGFAVTAWLWGALSWCVLIARAPARPTAVLALVAGLVIVVPHYSWGLRLSYRGYGEVVMMYFAASLVIAAPLLAGARPTGHLVMQAVLVGAWYVTLNSYLNTVDMSGDRTAGRRTLAVRLGPSGNRRYLALLAIGDLTLTFGVIATDRDPGWDATVIATGLALRLWLAYRFQRTSDARGAGKRYWPLFHVGCLSLILTNTCS</sequence>
<feature type="transmembrane region" description="Helical" evidence="6">
    <location>
        <begin position="254"/>
        <end position="272"/>
    </location>
</feature>
<dbReference type="InterPro" id="IPR026046">
    <property type="entry name" value="UBIAD1"/>
</dbReference>
<dbReference type="PANTHER" id="PTHR13929">
    <property type="entry name" value="1,4-DIHYDROXY-2-NAPHTHOATE OCTAPRENYLTRANSFERASE"/>
    <property type="match status" value="1"/>
</dbReference>
<keyword evidence="2" id="KW-0808">Transferase</keyword>
<evidence type="ECO:0000256" key="4">
    <source>
        <dbReference type="ARBA" id="ARBA00022989"/>
    </source>
</evidence>
<feature type="transmembrane region" description="Helical" evidence="6">
    <location>
        <begin position="129"/>
        <end position="148"/>
    </location>
</feature>
<evidence type="ECO:0000256" key="1">
    <source>
        <dbReference type="ARBA" id="ARBA00004141"/>
    </source>
</evidence>
<accession>A0ABW2CEM5</accession>
<proteinExistence type="predicted"/>
<dbReference type="EMBL" id="JBHSXS010000003">
    <property type="protein sequence ID" value="MFC6879598.1"/>
    <property type="molecule type" value="Genomic_DNA"/>
</dbReference>
<keyword evidence="3 6" id="KW-0812">Transmembrane</keyword>
<dbReference type="InterPro" id="IPR000537">
    <property type="entry name" value="UbiA_prenyltransferase"/>
</dbReference>
<feature type="transmembrane region" description="Helical" evidence="6">
    <location>
        <begin position="46"/>
        <end position="64"/>
    </location>
</feature>
<comment type="subcellular location">
    <subcellularLocation>
        <location evidence="1">Membrane</location>
        <topology evidence="1">Multi-pass membrane protein</topology>
    </subcellularLocation>
</comment>
<dbReference type="RefSeq" id="WP_160821572.1">
    <property type="nucleotide sequence ID" value="NZ_JBHSXE010000001.1"/>
</dbReference>
<organism evidence="7 8">
    <name type="scientific">Actinomadura yumaensis</name>
    <dbReference type="NCBI Taxonomy" id="111807"/>
    <lineage>
        <taxon>Bacteria</taxon>
        <taxon>Bacillati</taxon>
        <taxon>Actinomycetota</taxon>
        <taxon>Actinomycetes</taxon>
        <taxon>Streptosporangiales</taxon>
        <taxon>Thermomonosporaceae</taxon>
        <taxon>Actinomadura</taxon>
    </lineage>
</organism>
<evidence type="ECO:0000256" key="5">
    <source>
        <dbReference type="ARBA" id="ARBA00023136"/>
    </source>
</evidence>
<protein>
    <submittedName>
        <fullName evidence="7">UbiA family prenyltransferase</fullName>
    </submittedName>
</protein>
<evidence type="ECO:0000256" key="2">
    <source>
        <dbReference type="ARBA" id="ARBA00022679"/>
    </source>
</evidence>
<feature type="transmembrane region" description="Helical" evidence="6">
    <location>
        <begin position="185"/>
        <end position="203"/>
    </location>
</feature>
<keyword evidence="8" id="KW-1185">Reference proteome</keyword>
<feature type="transmembrane region" description="Helical" evidence="6">
    <location>
        <begin position="103"/>
        <end position="123"/>
    </location>
</feature>
<reference evidence="8" key="1">
    <citation type="journal article" date="2019" name="Int. J. Syst. Evol. Microbiol.">
        <title>The Global Catalogue of Microorganisms (GCM) 10K type strain sequencing project: providing services to taxonomists for standard genome sequencing and annotation.</title>
        <authorList>
            <consortium name="The Broad Institute Genomics Platform"/>
            <consortium name="The Broad Institute Genome Sequencing Center for Infectious Disease"/>
            <person name="Wu L."/>
            <person name="Ma J."/>
        </authorList>
    </citation>
    <scope>NUCLEOTIDE SEQUENCE [LARGE SCALE GENOMIC DNA]</scope>
    <source>
        <strain evidence="8">JCM 3369</strain>
    </source>
</reference>
<evidence type="ECO:0000256" key="6">
    <source>
        <dbReference type="SAM" id="Phobius"/>
    </source>
</evidence>
<evidence type="ECO:0000313" key="8">
    <source>
        <dbReference type="Proteomes" id="UP001596380"/>
    </source>
</evidence>
<keyword evidence="5 6" id="KW-0472">Membrane</keyword>
<feature type="transmembrane region" description="Helical" evidence="6">
    <location>
        <begin position="231"/>
        <end position="248"/>
    </location>
</feature>
<dbReference type="PANTHER" id="PTHR13929:SF0">
    <property type="entry name" value="UBIA PRENYLTRANSFERASE DOMAIN-CONTAINING PROTEIN 1"/>
    <property type="match status" value="1"/>
</dbReference>
<dbReference type="Pfam" id="PF01040">
    <property type="entry name" value="UbiA"/>
    <property type="match status" value="1"/>
</dbReference>
<comment type="caution">
    <text evidence="7">The sequence shown here is derived from an EMBL/GenBank/DDBJ whole genome shotgun (WGS) entry which is preliminary data.</text>
</comment>
<feature type="transmembrane region" description="Helical" evidence="6">
    <location>
        <begin position="160"/>
        <end position="179"/>
    </location>
</feature>
<name>A0ABW2CEM5_9ACTN</name>